<dbReference type="Pfam" id="PF06348">
    <property type="entry name" value="DUF1059"/>
    <property type="match status" value="1"/>
</dbReference>
<evidence type="ECO:0000313" key="1">
    <source>
        <dbReference type="EMBL" id="EAU42666.1"/>
    </source>
</evidence>
<evidence type="ECO:0008006" key="3">
    <source>
        <dbReference type="Google" id="ProtNLM"/>
    </source>
</evidence>
<protein>
    <recommendedName>
        <fullName evidence="3">DUF1059 domain-containing protein</fullName>
    </recommendedName>
</protein>
<sequence>MREEKRMYELDCAGVIPGCARVIRADTESEVFSRAVMQARRMGYDRLPAAMLDRFRENMTEVSERSIQAAG</sequence>
<dbReference type="InterPro" id="IPR009409">
    <property type="entry name" value="DUF1059"/>
</dbReference>
<name>Q0G6P8_9HYPH</name>
<proteinExistence type="predicted"/>
<keyword evidence="2" id="KW-1185">Reference proteome</keyword>
<gene>
    <name evidence="1" type="ORF">FP2506_07491</name>
</gene>
<dbReference type="AlphaFoldDB" id="Q0G6P8"/>
<dbReference type="Proteomes" id="UP000004310">
    <property type="component" value="Unassembled WGS sequence"/>
</dbReference>
<accession>Q0G6P8</accession>
<comment type="caution">
    <text evidence="1">The sequence shown here is derived from an EMBL/GenBank/DDBJ whole genome shotgun (WGS) entry which is preliminary data.</text>
</comment>
<dbReference type="HOGENOM" id="CLU_2734186_0_0_5"/>
<dbReference type="eggNOG" id="ENOG50314KP">
    <property type="taxonomic scope" value="Bacteria"/>
</dbReference>
<evidence type="ECO:0000313" key="2">
    <source>
        <dbReference type="Proteomes" id="UP000004310"/>
    </source>
</evidence>
<dbReference type="EMBL" id="AATP01000001">
    <property type="protein sequence ID" value="EAU42666.1"/>
    <property type="molecule type" value="Genomic_DNA"/>
</dbReference>
<organism evidence="1 2">
    <name type="scientific">Fulvimarina pelagi HTCC2506</name>
    <dbReference type="NCBI Taxonomy" id="314231"/>
    <lineage>
        <taxon>Bacteria</taxon>
        <taxon>Pseudomonadati</taxon>
        <taxon>Pseudomonadota</taxon>
        <taxon>Alphaproteobacteria</taxon>
        <taxon>Hyphomicrobiales</taxon>
        <taxon>Aurantimonadaceae</taxon>
        <taxon>Fulvimarina</taxon>
    </lineage>
</organism>
<reference evidence="1 2" key="1">
    <citation type="journal article" date="2010" name="J. Bacteriol.">
        <title>Genome sequence of Fulvimarina pelagi HTCC2506T, a Mn(II)-oxidizing alphaproteobacterium possessing an aerobic anoxygenic photosynthetic gene cluster and Xanthorhodopsin.</title>
        <authorList>
            <person name="Kang I."/>
            <person name="Oh H.M."/>
            <person name="Lim S.I."/>
            <person name="Ferriera S."/>
            <person name="Giovannoni S.J."/>
            <person name="Cho J.C."/>
        </authorList>
    </citation>
    <scope>NUCLEOTIDE SEQUENCE [LARGE SCALE GENOMIC DNA]</scope>
    <source>
        <strain evidence="1 2">HTCC2506</strain>
    </source>
</reference>